<dbReference type="Proteomes" id="UP000053904">
    <property type="component" value="Unassembled WGS sequence"/>
</dbReference>
<comment type="caution">
    <text evidence="2">The sequence shown here is derived from an EMBL/GenBank/DDBJ whole genome shotgun (WGS) entry which is preliminary data.</text>
</comment>
<dbReference type="EMBL" id="LGGO01000075">
    <property type="protein sequence ID" value="KUK77020.1"/>
    <property type="molecule type" value="Genomic_DNA"/>
</dbReference>
<dbReference type="InterPro" id="IPR023346">
    <property type="entry name" value="Lysozyme-like_dom_sf"/>
</dbReference>
<proteinExistence type="predicted"/>
<organism evidence="2 3">
    <name type="scientific">candidate division WS6 bacterium 34_10</name>
    <dbReference type="NCBI Taxonomy" id="1641389"/>
    <lineage>
        <taxon>Bacteria</taxon>
        <taxon>Candidatus Dojkabacteria</taxon>
    </lineage>
</organism>
<name>A0A124FX60_9BACT</name>
<evidence type="ECO:0000256" key="1">
    <source>
        <dbReference type="SAM" id="Phobius"/>
    </source>
</evidence>
<dbReference type="Gene3D" id="1.10.530.10">
    <property type="match status" value="1"/>
</dbReference>
<evidence type="ECO:0000313" key="2">
    <source>
        <dbReference type="EMBL" id="KUK77020.1"/>
    </source>
</evidence>
<evidence type="ECO:0008006" key="4">
    <source>
        <dbReference type="Google" id="ProtNLM"/>
    </source>
</evidence>
<evidence type="ECO:0000313" key="3">
    <source>
        <dbReference type="Proteomes" id="UP000053904"/>
    </source>
</evidence>
<dbReference type="SUPFAM" id="SSF53955">
    <property type="entry name" value="Lysozyme-like"/>
    <property type="match status" value="1"/>
</dbReference>
<gene>
    <name evidence="2" type="ORF">XD93_0590</name>
</gene>
<dbReference type="AlphaFoldDB" id="A0A124FX60"/>
<keyword evidence="1" id="KW-1133">Transmembrane helix</keyword>
<keyword evidence="1" id="KW-0812">Transmembrane</keyword>
<dbReference type="PATRIC" id="fig|1641389.3.peg.695"/>
<reference evidence="3" key="1">
    <citation type="journal article" date="2015" name="MBio">
        <title>Genome-Resolved Metagenomic Analysis Reveals Roles for Candidate Phyla and Other Microbial Community Members in Biogeochemical Transformations in Oil Reservoirs.</title>
        <authorList>
            <person name="Hu P."/>
            <person name="Tom L."/>
            <person name="Singh A."/>
            <person name="Thomas B.C."/>
            <person name="Baker B.J."/>
            <person name="Piceno Y.M."/>
            <person name="Andersen G.L."/>
            <person name="Banfield J.F."/>
        </authorList>
    </citation>
    <scope>NUCLEOTIDE SEQUENCE [LARGE SCALE GENOMIC DNA]</scope>
</reference>
<feature type="transmembrane region" description="Helical" evidence="1">
    <location>
        <begin position="12"/>
        <end position="32"/>
    </location>
</feature>
<accession>A0A124FX60</accession>
<keyword evidence="1" id="KW-0472">Membrane</keyword>
<sequence length="201" mass="22497">MENINIKYNRIYVAGVAIFLILSLTSNIYYYLGGKEIFASNNSESNVSVVYANESNTIEQVNIEEIKIEEEKISKAEEEFNTKVSKIRKYLANRNSPLADYAEEFVKAADHYGIDYRLVAAISIIESGGGIKNFKPYNAWGWGTSGFSSYKEGIWAVSKGLSKYYAGGSTTPQTIAPRYCPPNATNWANKVSYVMNMISKQ</sequence>
<protein>
    <recommendedName>
        <fullName evidence="4">Mannosyl-glycoprotein endo-beta-N-acetylglucosamidase-like domain-containing protein</fullName>
    </recommendedName>
</protein>